<feature type="compositionally biased region" description="Basic and acidic residues" evidence="2">
    <location>
        <begin position="343"/>
        <end position="358"/>
    </location>
</feature>
<reference evidence="4 5" key="1">
    <citation type="submission" date="2023-01" db="EMBL/GenBank/DDBJ databases">
        <title>Analysis of 21 Apiospora genomes using comparative genomics revels a genus with tremendous synthesis potential of carbohydrate active enzymes and secondary metabolites.</title>
        <authorList>
            <person name="Sorensen T."/>
        </authorList>
    </citation>
    <scope>NUCLEOTIDE SEQUENCE [LARGE SCALE GENOMIC DNA]</scope>
    <source>
        <strain evidence="4 5">CBS 20057</strain>
    </source>
</reference>
<feature type="coiled-coil region" evidence="1">
    <location>
        <begin position="46"/>
        <end position="87"/>
    </location>
</feature>
<feature type="region of interest" description="Disordered" evidence="2">
    <location>
        <begin position="304"/>
        <end position="358"/>
    </location>
</feature>
<proteinExistence type="predicted"/>
<keyword evidence="5" id="KW-1185">Reference proteome</keyword>
<keyword evidence="1" id="KW-0175">Coiled coil</keyword>
<dbReference type="InterPro" id="IPR057683">
    <property type="entry name" value="DUF7923"/>
</dbReference>
<feature type="domain" description="DUF7923" evidence="3">
    <location>
        <begin position="88"/>
        <end position="273"/>
    </location>
</feature>
<evidence type="ECO:0000259" key="3">
    <source>
        <dbReference type="Pfam" id="PF25540"/>
    </source>
</evidence>
<evidence type="ECO:0000256" key="1">
    <source>
        <dbReference type="SAM" id="Coils"/>
    </source>
</evidence>
<evidence type="ECO:0000256" key="2">
    <source>
        <dbReference type="SAM" id="MobiDB-lite"/>
    </source>
</evidence>
<dbReference type="PANTHER" id="PTHR37543">
    <property type="entry name" value="CCCH ZINC FINGER DNA BINDING PROTEIN (AFU_ORTHOLOGUE AFUA_5G12760)"/>
    <property type="match status" value="1"/>
</dbReference>
<accession>A0ABR1RJG0</accession>
<dbReference type="EMBL" id="JAQQWI010000013">
    <property type="protein sequence ID" value="KAK8013391.1"/>
    <property type="molecule type" value="Genomic_DNA"/>
</dbReference>
<organism evidence="4 5">
    <name type="scientific">Apiospora marii</name>
    <dbReference type="NCBI Taxonomy" id="335849"/>
    <lineage>
        <taxon>Eukaryota</taxon>
        <taxon>Fungi</taxon>
        <taxon>Dikarya</taxon>
        <taxon>Ascomycota</taxon>
        <taxon>Pezizomycotina</taxon>
        <taxon>Sordariomycetes</taxon>
        <taxon>Xylariomycetidae</taxon>
        <taxon>Amphisphaeriales</taxon>
        <taxon>Apiosporaceae</taxon>
        <taxon>Apiospora</taxon>
    </lineage>
</organism>
<sequence length="365" mass="40601">MESNHEIFSPENSSVQIVANRAILIDRRQAASAAQADIAVGRHTRRQELLNKLDSTKLELHQAKLDLESESQTRRALQQENKEWEAKQERRPFIAVLIDADADVYVFDEELLKKGEKGGVEAADALLAAVQSYVKETLRLSAEADIVVRAFANLTGLREALQRRGTPCDLSQLRAFVSGFNNRQALFDFVDVGCGKERADSKIRENISFFVDCYQCKHLMLACGHDNGYAPFLGHLVANQQVAERITLIKGRHQLPADIQKLEPKTAQFDGVFKGLDPIAATSPNVVGTVWGRTTAALKPAAHLAASLPEEEQQQQRSSSNVGGRPPISRTQSSMVPRLPPLIRDERRPDKAPLMDQVVIERVRK</sequence>
<evidence type="ECO:0000313" key="4">
    <source>
        <dbReference type="EMBL" id="KAK8013391.1"/>
    </source>
</evidence>
<dbReference type="Proteomes" id="UP001396898">
    <property type="component" value="Unassembled WGS sequence"/>
</dbReference>
<dbReference type="Pfam" id="PF25540">
    <property type="entry name" value="DUF7923"/>
    <property type="match status" value="1"/>
</dbReference>
<protein>
    <recommendedName>
        <fullName evidence="3">DUF7923 domain-containing protein</fullName>
    </recommendedName>
</protein>
<gene>
    <name evidence="4" type="ORF">PG991_008984</name>
</gene>
<dbReference type="PANTHER" id="PTHR37543:SF1">
    <property type="entry name" value="CCCH ZINC FINGER DNA BINDING PROTEIN (AFU_ORTHOLOGUE AFUA_5G12760)"/>
    <property type="match status" value="1"/>
</dbReference>
<name>A0ABR1RJG0_9PEZI</name>
<comment type="caution">
    <text evidence="4">The sequence shown here is derived from an EMBL/GenBank/DDBJ whole genome shotgun (WGS) entry which is preliminary data.</text>
</comment>
<evidence type="ECO:0000313" key="5">
    <source>
        <dbReference type="Proteomes" id="UP001396898"/>
    </source>
</evidence>